<evidence type="ECO:0000256" key="3">
    <source>
        <dbReference type="ARBA" id="ARBA00023242"/>
    </source>
</evidence>
<reference evidence="6" key="1">
    <citation type="submission" date="2023-08" db="EMBL/GenBank/DDBJ databases">
        <authorList>
            <person name="Audoor S."/>
            <person name="Bilcke G."/>
        </authorList>
    </citation>
    <scope>NUCLEOTIDE SEQUENCE</scope>
</reference>
<comment type="caution">
    <text evidence="6">The sequence shown here is derived from an EMBL/GenBank/DDBJ whole genome shotgun (WGS) entry which is preliminary data.</text>
</comment>
<dbReference type="InterPro" id="IPR036390">
    <property type="entry name" value="WH_DNA-bd_sf"/>
</dbReference>
<evidence type="ECO:0000313" key="6">
    <source>
        <dbReference type="EMBL" id="CAJ1958130.1"/>
    </source>
</evidence>
<accession>A0AAD2FZS4</accession>
<dbReference type="GO" id="GO:0005634">
    <property type="term" value="C:nucleus"/>
    <property type="evidence" value="ECO:0007669"/>
    <property type="project" value="UniProtKB-SubCell"/>
</dbReference>
<proteinExistence type="inferred from homology"/>
<dbReference type="EMBL" id="CAKOGP040001969">
    <property type="protein sequence ID" value="CAJ1958130.1"/>
    <property type="molecule type" value="Genomic_DNA"/>
</dbReference>
<comment type="similarity">
    <text evidence="4">Belongs to the HSF family.</text>
</comment>
<protein>
    <recommendedName>
        <fullName evidence="5">HSF-type DNA-binding domain-containing protein</fullName>
    </recommendedName>
</protein>
<dbReference type="GO" id="GO:0003700">
    <property type="term" value="F:DNA-binding transcription factor activity"/>
    <property type="evidence" value="ECO:0007669"/>
    <property type="project" value="InterPro"/>
</dbReference>
<dbReference type="GO" id="GO:0043565">
    <property type="term" value="F:sequence-specific DNA binding"/>
    <property type="evidence" value="ECO:0007669"/>
    <property type="project" value="InterPro"/>
</dbReference>
<dbReference type="InterPro" id="IPR036388">
    <property type="entry name" value="WH-like_DNA-bd_sf"/>
</dbReference>
<dbReference type="PANTHER" id="PTHR10015">
    <property type="entry name" value="HEAT SHOCK TRANSCRIPTION FACTOR"/>
    <property type="match status" value="1"/>
</dbReference>
<dbReference type="PANTHER" id="PTHR10015:SF206">
    <property type="entry name" value="HSF-TYPE DNA-BINDING DOMAIN-CONTAINING PROTEIN"/>
    <property type="match status" value="1"/>
</dbReference>
<dbReference type="Proteomes" id="UP001295423">
    <property type="component" value="Unassembled WGS sequence"/>
</dbReference>
<dbReference type="SUPFAM" id="SSF46785">
    <property type="entry name" value="Winged helix' DNA-binding domain"/>
    <property type="match status" value="1"/>
</dbReference>
<evidence type="ECO:0000256" key="2">
    <source>
        <dbReference type="ARBA" id="ARBA00023125"/>
    </source>
</evidence>
<sequence length="204" mass="23594">MKSNFFTKRAESPTASGIQFPWKLHNMLDNAETEGYNAVVSWDGKNGFKVHDKDAFVADIVPKYFSQTKYRSFQRMLNMWGFQRVREGARKGAYIHENFRRGEPDLCNRMKCEKIKRRHTIPKTTSMNKNIDMNTLQGSTPKNKADVDLFEGMTFHAVEGVQEANLQDLRKIPDPSSRKFSSMDYLFLDEMLNVFDSGDEAPVF</sequence>
<dbReference type="InterPro" id="IPR000232">
    <property type="entry name" value="HSF_DNA-bd"/>
</dbReference>
<evidence type="ECO:0000313" key="7">
    <source>
        <dbReference type="Proteomes" id="UP001295423"/>
    </source>
</evidence>
<dbReference type="Pfam" id="PF00447">
    <property type="entry name" value="HSF_DNA-bind"/>
    <property type="match status" value="1"/>
</dbReference>
<name>A0AAD2FZS4_9STRA</name>
<organism evidence="6 7">
    <name type="scientific">Cylindrotheca closterium</name>
    <dbReference type="NCBI Taxonomy" id="2856"/>
    <lineage>
        <taxon>Eukaryota</taxon>
        <taxon>Sar</taxon>
        <taxon>Stramenopiles</taxon>
        <taxon>Ochrophyta</taxon>
        <taxon>Bacillariophyta</taxon>
        <taxon>Bacillariophyceae</taxon>
        <taxon>Bacillariophycidae</taxon>
        <taxon>Bacillariales</taxon>
        <taxon>Bacillariaceae</taxon>
        <taxon>Cylindrotheca</taxon>
    </lineage>
</organism>
<dbReference type="FunFam" id="1.10.10.10:FF:000479">
    <property type="entry name" value="Predicted protein"/>
    <property type="match status" value="1"/>
</dbReference>
<dbReference type="Gene3D" id="1.10.10.10">
    <property type="entry name" value="Winged helix-like DNA-binding domain superfamily/Winged helix DNA-binding domain"/>
    <property type="match status" value="1"/>
</dbReference>
<gene>
    <name evidence="6" type="ORF">CYCCA115_LOCUS17038</name>
</gene>
<keyword evidence="2" id="KW-0238">DNA-binding</keyword>
<feature type="domain" description="HSF-type DNA-binding" evidence="5">
    <location>
        <begin position="16"/>
        <end position="113"/>
    </location>
</feature>
<keyword evidence="3" id="KW-0539">Nucleus</keyword>
<keyword evidence="7" id="KW-1185">Reference proteome</keyword>
<evidence type="ECO:0000256" key="1">
    <source>
        <dbReference type="ARBA" id="ARBA00004123"/>
    </source>
</evidence>
<dbReference type="SMART" id="SM00415">
    <property type="entry name" value="HSF"/>
    <property type="match status" value="1"/>
</dbReference>
<comment type="subcellular location">
    <subcellularLocation>
        <location evidence="1">Nucleus</location>
    </subcellularLocation>
</comment>
<evidence type="ECO:0000256" key="4">
    <source>
        <dbReference type="RuleBase" id="RU004020"/>
    </source>
</evidence>
<dbReference type="AlphaFoldDB" id="A0AAD2FZS4"/>
<evidence type="ECO:0000259" key="5">
    <source>
        <dbReference type="SMART" id="SM00415"/>
    </source>
</evidence>